<dbReference type="Proteomes" id="UP000193928">
    <property type="component" value="Unassembled WGS sequence"/>
</dbReference>
<dbReference type="EMBL" id="LQOY01000076">
    <property type="protein sequence ID" value="ORV87206.1"/>
    <property type="molecule type" value="Genomic_DNA"/>
</dbReference>
<evidence type="ECO:0000313" key="1">
    <source>
        <dbReference type="EMBL" id="ORV87206.1"/>
    </source>
</evidence>
<gene>
    <name evidence="1" type="ORF">AWC08_23010</name>
</gene>
<sequence length="138" mass="15572">MIHGLCSRREEVVTWAASRVRQSDEMCARNRGIRLLEVASYQVDERSCDRREIGCRPMECGDRAAPSWYEFIVIAGFLPQRVVELKSTVALDYSASVLIDVRYCRSSFWGAQHRQAERAGASISGDLSDQRSPIGRST</sequence>
<proteinExistence type="predicted"/>
<reference evidence="1 2" key="1">
    <citation type="submission" date="2016-01" db="EMBL/GenBank/DDBJ databases">
        <title>The new phylogeny of the genus Mycobacterium.</title>
        <authorList>
            <person name="Tarcisio F."/>
            <person name="Conor M."/>
            <person name="Antonella G."/>
            <person name="Elisabetta G."/>
            <person name="Giulia F.S."/>
            <person name="Sara T."/>
            <person name="Anna F."/>
            <person name="Clotilde B."/>
            <person name="Roberto B."/>
            <person name="Veronica D.S."/>
            <person name="Fabio R."/>
            <person name="Monica P."/>
            <person name="Olivier J."/>
            <person name="Enrico T."/>
            <person name="Nicola S."/>
        </authorList>
    </citation>
    <scope>NUCLEOTIDE SEQUENCE [LARGE SCALE GENOMIC DNA]</scope>
    <source>
        <strain evidence="1 2">DSM 44160</strain>
    </source>
</reference>
<protein>
    <submittedName>
        <fullName evidence="1">Uncharacterized protein</fullName>
    </submittedName>
</protein>
<dbReference type="AlphaFoldDB" id="A0A1X1WKS7"/>
<comment type="caution">
    <text evidence="1">The sequence shown here is derived from an EMBL/GenBank/DDBJ whole genome shotgun (WGS) entry which is preliminary data.</text>
</comment>
<name>A0A1X1WKS7_MYCGO</name>
<organism evidence="1 2">
    <name type="scientific">Mycobacterium gordonae</name>
    <dbReference type="NCBI Taxonomy" id="1778"/>
    <lineage>
        <taxon>Bacteria</taxon>
        <taxon>Bacillati</taxon>
        <taxon>Actinomycetota</taxon>
        <taxon>Actinomycetes</taxon>
        <taxon>Mycobacteriales</taxon>
        <taxon>Mycobacteriaceae</taxon>
        <taxon>Mycobacterium</taxon>
    </lineage>
</organism>
<evidence type="ECO:0000313" key="2">
    <source>
        <dbReference type="Proteomes" id="UP000193928"/>
    </source>
</evidence>
<accession>A0A1X1WKS7</accession>
<keyword evidence="2" id="KW-1185">Reference proteome</keyword>